<feature type="region of interest" description="Disordered" evidence="1">
    <location>
        <begin position="346"/>
        <end position="413"/>
    </location>
</feature>
<feature type="compositionally biased region" description="Basic and acidic residues" evidence="1">
    <location>
        <begin position="400"/>
        <end position="413"/>
    </location>
</feature>
<feature type="compositionally biased region" description="Polar residues" evidence="1">
    <location>
        <begin position="370"/>
        <end position="382"/>
    </location>
</feature>
<feature type="region of interest" description="Disordered" evidence="1">
    <location>
        <begin position="96"/>
        <end position="115"/>
    </location>
</feature>
<dbReference type="OrthoDB" id="3796964at2759"/>
<keyword evidence="3" id="KW-1185">Reference proteome</keyword>
<name>A0A9P4NPX6_9PEZI</name>
<feature type="compositionally biased region" description="Acidic residues" evidence="1">
    <location>
        <begin position="388"/>
        <end position="399"/>
    </location>
</feature>
<evidence type="ECO:0000313" key="2">
    <source>
        <dbReference type="EMBL" id="KAF2429512.1"/>
    </source>
</evidence>
<protein>
    <recommendedName>
        <fullName evidence="4">SprT-like domain-containing protein</fullName>
    </recommendedName>
</protein>
<dbReference type="AlphaFoldDB" id="A0A9P4NPX6"/>
<accession>A0A9P4NPX6</accession>
<sequence length="595" mass="66063">MLGTRSSLAISGFCISMLQEAVVENQARLHRYSRRSKLNQTAEDRQHGSAWCLSDDQSNSPSPCGQWSIQYTSAAMEEIVLLAVNAGNVCPTPKSRETCESSKYPTSNGEAQPGKITTTSTKTIVYSTGKSQSTVTTVSEKKVITDFASPDFASPTSSDIHALEIAEEASLVRTDDLTPAEIEYNTNIDCNCKECNQYLYEQSPHQIQISDSNRPFALISGQHIPLCNLTDLYGYEPTTLVENRIRSFDSSNKSDKAELTELQKTAIKEFMVWRKCKTVGGELFMEGTKERELVFERVSAAKLQYAFELFNEIFFLGSLRATKVVIREMVGTSGLTLFPKIRPDLEDETDAVPEDKDETATDDIGGKTIDVTSSDADNGSNCSSTAQDTEDSSSEDAEDDKVINPDDHEQVDEARNRSILPILTIRMYPKLCLQELTVLKNTHPKALKVFEATKKRVKAANKNRANGVAADKEPVRPVAPPEPVDMILGTLLHEMAHAFIDLYTCAGTTIPHPLVGMFQHCERNICKSLAEFNVGKSGHGRVWFRLANALEINAYALLKLKTKLIGYKDYKAIHDIPEFFSEDPTYRQSTAESRS</sequence>
<reference evidence="2" key="1">
    <citation type="journal article" date="2020" name="Stud. Mycol.">
        <title>101 Dothideomycetes genomes: a test case for predicting lifestyles and emergence of pathogens.</title>
        <authorList>
            <person name="Haridas S."/>
            <person name="Albert R."/>
            <person name="Binder M."/>
            <person name="Bloem J."/>
            <person name="Labutti K."/>
            <person name="Salamov A."/>
            <person name="Andreopoulos B."/>
            <person name="Baker S."/>
            <person name="Barry K."/>
            <person name="Bills G."/>
            <person name="Bluhm B."/>
            <person name="Cannon C."/>
            <person name="Castanera R."/>
            <person name="Culley D."/>
            <person name="Daum C."/>
            <person name="Ezra D."/>
            <person name="Gonzalez J."/>
            <person name="Henrissat B."/>
            <person name="Kuo A."/>
            <person name="Liang C."/>
            <person name="Lipzen A."/>
            <person name="Lutzoni F."/>
            <person name="Magnuson J."/>
            <person name="Mondo S."/>
            <person name="Nolan M."/>
            <person name="Ohm R."/>
            <person name="Pangilinan J."/>
            <person name="Park H.-J."/>
            <person name="Ramirez L."/>
            <person name="Alfaro M."/>
            <person name="Sun H."/>
            <person name="Tritt A."/>
            <person name="Yoshinaga Y."/>
            <person name="Zwiers L.-H."/>
            <person name="Turgeon B."/>
            <person name="Goodwin S."/>
            <person name="Spatafora J."/>
            <person name="Crous P."/>
            <person name="Grigoriev I."/>
        </authorList>
    </citation>
    <scope>NUCLEOTIDE SEQUENCE</scope>
    <source>
        <strain evidence="2">CBS 130266</strain>
    </source>
</reference>
<evidence type="ECO:0000313" key="3">
    <source>
        <dbReference type="Proteomes" id="UP000800235"/>
    </source>
</evidence>
<dbReference type="Proteomes" id="UP000800235">
    <property type="component" value="Unassembled WGS sequence"/>
</dbReference>
<dbReference type="EMBL" id="MU007046">
    <property type="protein sequence ID" value="KAF2429512.1"/>
    <property type="molecule type" value="Genomic_DNA"/>
</dbReference>
<evidence type="ECO:0000256" key="1">
    <source>
        <dbReference type="SAM" id="MobiDB-lite"/>
    </source>
</evidence>
<organism evidence="2 3">
    <name type="scientific">Tothia fuscella</name>
    <dbReference type="NCBI Taxonomy" id="1048955"/>
    <lineage>
        <taxon>Eukaryota</taxon>
        <taxon>Fungi</taxon>
        <taxon>Dikarya</taxon>
        <taxon>Ascomycota</taxon>
        <taxon>Pezizomycotina</taxon>
        <taxon>Dothideomycetes</taxon>
        <taxon>Pleosporomycetidae</taxon>
        <taxon>Venturiales</taxon>
        <taxon>Cylindrosympodiaceae</taxon>
        <taxon>Tothia</taxon>
    </lineage>
</organism>
<feature type="compositionally biased region" description="Polar residues" evidence="1">
    <location>
        <begin position="101"/>
        <end position="110"/>
    </location>
</feature>
<feature type="compositionally biased region" description="Acidic residues" evidence="1">
    <location>
        <begin position="346"/>
        <end position="361"/>
    </location>
</feature>
<proteinExistence type="predicted"/>
<gene>
    <name evidence="2" type="ORF">EJ08DRAFT_717160</name>
</gene>
<comment type="caution">
    <text evidence="2">The sequence shown here is derived from an EMBL/GenBank/DDBJ whole genome shotgun (WGS) entry which is preliminary data.</text>
</comment>
<evidence type="ECO:0008006" key="4">
    <source>
        <dbReference type="Google" id="ProtNLM"/>
    </source>
</evidence>